<evidence type="ECO:0008006" key="3">
    <source>
        <dbReference type="Google" id="ProtNLM"/>
    </source>
</evidence>
<name>A0AAW0FYZ9_9APHY</name>
<reference evidence="1 2" key="1">
    <citation type="submission" date="2022-09" db="EMBL/GenBank/DDBJ databases">
        <authorList>
            <person name="Palmer J.M."/>
        </authorList>
    </citation>
    <scope>NUCLEOTIDE SEQUENCE [LARGE SCALE GENOMIC DNA]</scope>
    <source>
        <strain evidence="1 2">DSM 7382</strain>
    </source>
</reference>
<dbReference type="Gene3D" id="3.80.10.10">
    <property type="entry name" value="Ribonuclease Inhibitor"/>
    <property type="match status" value="1"/>
</dbReference>
<evidence type="ECO:0000313" key="2">
    <source>
        <dbReference type="Proteomes" id="UP001385951"/>
    </source>
</evidence>
<dbReference type="Proteomes" id="UP001385951">
    <property type="component" value="Unassembled WGS sequence"/>
</dbReference>
<proteinExistence type="predicted"/>
<evidence type="ECO:0000313" key="1">
    <source>
        <dbReference type="EMBL" id="KAK7686211.1"/>
    </source>
</evidence>
<gene>
    <name evidence="1" type="ORF">QCA50_010431</name>
</gene>
<keyword evidence="2" id="KW-1185">Reference proteome</keyword>
<protein>
    <recommendedName>
        <fullName evidence="3">F-box domain-containing protein</fullName>
    </recommendedName>
</protein>
<dbReference type="EMBL" id="JASBNA010000017">
    <property type="protein sequence ID" value="KAK7686211.1"/>
    <property type="molecule type" value="Genomic_DNA"/>
</dbReference>
<accession>A0AAW0FYZ9</accession>
<dbReference type="InterPro" id="IPR032675">
    <property type="entry name" value="LRR_dom_sf"/>
</dbReference>
<organism evidence="1 2">
    <name type="scientific">Cerrena zonata</name>
    <dbReference type="NCBI Taxonomy" id="2478898"/>
    <lineage>
        <taxon>Eukaryota</taxon>
        <taxon>Fungi</taxon>
        <taxon>Dikarya</taxon>
        <taxon>Basidiomycota</taxon>
        <taxon>Agaricomycotina</taxon>
        <taxon>Agaricomycetes</taxon>
        <taxon>Polyporales</taxon>
        <taxon>Cerrenaceae</taxon>
        <taxon>Cerrena</taxon>
    </lineage>
</organism>
<comment type="caution">
    <text evidence="1">The sequence shown here is derived from an EMBL/GenBank/DDBJ whole genome shotgun (WGS) entry which is preliminary data.</text>
</comment>
<sequence length="365" mass="41186">MHSCLLIPEVLMEIGEFLAKGETEEFDEELEPHVNEVSTENVLSFSLTCRAFCGPGLDVLWRHLEDIRPLAFAFAGKIDLILAKGDGFDEDYVRPTLKRVPGPSEWDIFHSYARRVKKLSYRPDSRPWRYTSPSLLVELSAYRPPDFLLPNLSCLAWTLTGTMHFPLISFLISPALTSISVMIDQEDNATKLWDILRLSAPALQDVSVAIYEFTPSSTTYDSFSQAIRSWPNLSSLRFEESPEFFLIPNDDLVYLAQCDKLRELRFAIHSDSITSKIGSSLPNSHFQSLKHLNVQVKCPATLDFAIRMVKSIRPGNLTSLGLESAYPCPSSSFTEFMEAATIHRTLTSLRPANDLRVTQRCSPQS</sequence>
<dbReference type="AlphaFoldDB" id="A0AAW0FYZ9"/>